<proteinExistence type="predicted"/>
<dbReference type="AlphaFoldDB" id="A0AAD9LSL5"/>
<evidence type="ECO:0000313" key="1">
    <source>
        <dbReference type="EMBL" id="KAK1945234.1"/>
    </source>
</evidence>
<gene>
    <name evidence="1" type="ORF">P3T76_003767</name>
</gene>
<name>A0AAD9LSL5_9STRA</name>
<dbReference type="Proteomes" id="UP001259832">
    <property type="component" value="Unassembled WGS sequence"/>
</dbReference>
<protein>
    <submittedName>
        <fullName evidence="1">Uncharacterized protein</fullName>
    </submittedName>
</protein>
<accession>A0AAD9LSL5</accession>
<organism evidence="1 2">
    <name type="scientific">Phytophthora citrophthora</name>
    <dbReference type="NCBI Taxonomy" id="4793"/>
    <lineage>
        <taxon>Eukaryota</taxon>
        <taxon>Sar</taxon>
        <taxon>Stramenopiles</taxon>
        <taxon>Oomycota</taxon>
        <taxon>Peronosporomycetes</taxon>
        <taxon>Peronosporales</taxon>
        <taxon>Peronosporaceae</taxon>
        <taxon>Phytophthora</taxon>
    </lineage>
</organism>
<sequence length="63" mass="7144">MNIEHYVANDDLMACLTTDSFTNVTEDPVVNYMRTTPLATLYFESVSTGEQRHTGEWTARDIA</sequence>
<reference evidence="1" key="1">
    <citation type="submission" date="2023-08" db="EMBL/GenBank/DDBJ databases">
        <title>Reference Genome Resource for the Citrus Pathogen Phytophthora citrophthora.</title>
        <authorList>
            <person name="Moller H."/>
            <person name="Coetzee B."/>
            <person name="Rose L.J."/>
            <person name="Van Niekerk J.M."/>
        </authorList>
    </citation>
    <scope>NUCLEOTIDE SEQUENCE</scope>
    <source>
        <strain evidence="1">STE-U-9442</strain>
    </source>
</reference>
<dbReference type="EMBL" id="JASMQC010000005">
    <property type="protein sequence ID" value="KAK1945234.1"/>
    <property type="molecule type" value="Genomic_DNA"/>
</dbReference>
<keyword evidence="2" id="KW-1185">Reference proteome</keyword>
<comment type="caution">
    <text evidence="1">The sequence shown here is derived from an EMBL/GenBank/DDBJ whole genome shotgun (WGS) entry which is preliminary data.</text>
</comment>
<evidence type="ECO:0000313" key="2">
    <source>
        <dbReference type="Proteomes" id="UP001259832"/>
    </source>
</evidence>